<keyword evidence="1" id="KW-0547">Nucleotide-binding</keyword>
<accession>A0A840YZS1</accession>
<evidence type="ECO:0000256" key="2">
    <source>
        <dbReference type="ARBA" id="ARBA00022840"/>
    </source>
</evidence>
<dbReference type="PANTHER" id="PTHR43158:SF2">
    <property type="entry name" value="SKFA PEPTIDE EXPORT ATP-BINDING PROTEIN SKFE"/>
    <property type="match status" value="1"/>
</dbReference>
<dbReference type="Gene3D" id="3.40.50.300">
    <property type="entry name" value="P-loop containing nucleotide triphosphate hydrolases"/>
    <property type="match status" value="1"/>
</dbReference>
<protein>
    <submittedName>
        <fullName evidence="4">ABC-type multidrug transport system ATPase subunit</fullName>
    </submittedName>
</protein>
<proteinExistence type="predicted"/>
<dbReference type="PANTHER" id="PTHR43158">
    <property type="entry name" value="SKFA PEPTIDE EXPORT ATP-BINDING PROTEIN SKFE"/>
    <property type="match status" value="1"/>
</dbReference>
<dbReference type="AlphaFoldDB" id="A0A840YZS1"/>
<keyword evidence="2" id="KW-0067">ATP-binding</keyword>
<evidence type="ECO:0000313" key="4">
    <source>
        <dbReference type="EMBL" id="MBB5719039.1"/>
    </source>
</evidence>
<dbReference type="InterPro" id="IPR017871">
    <property type="entry name" value="ABC_transporter-like_CS"/>
</dbReference>
<evidence type="ECO:0000313" key="5">
    <source>
        <dbReference type="Proteomes" id="UP000554342"/>
    </source>
</evidence>
<name>A0A840YZS1_9SPHN</name>
<dbReference type="InterPro" id="IPR003439">
    <property type="entry name" value="ABC_transporter-like_ATP-bd"/>
</dbReference>
<evidence type="ECO:0000259" key="3">
    <source>
        <dbReference type="PROSITE" id="PS50893"/>
    </source>
</evidence>
<dbReference type="GO" id="GO:0016887">
    <property type="term" value="F:ATP hydrolysis activity"/>
    <property type="evidence" value="ECO:0007669"/>
    <property type="project" value="InterPro"/>
</dbReference>
<dbReference type="GO" id="GO:0005524">
    <property type="term" value="F:ATP binding"/>
    <property type="evidence" value="ECO:0007669"/>
    <property type="project" value="UniProtKB-KW"/>
</dbReference>
<dbReference type="PROSITE" id="PS50893">
    <property type="entry name" value="ABC_TRANSPORTER_2"/>
    <property type="match status" value="1"/>
</dbReference>
<gene>
    <name evidence="4" type="ORF">FHR23_001977</name>
</gene>
<sequence>MAQGTGGAVDAGMNEAIGLESLAMERDGETVLDSVSMTVAPATWFGLIGANGSGKTTLLRGIAGRLPIARGICRLHGADLSRSREERARLTGFMPPIETLPERLSATDLFEILCGDHVTASGNIGDLAAALDLDALRHRPIGQCSAGMRQRIAIALAFAGGQPIVVLDEPFNWLDPVAAYDVRAALREKVRTGLTLVTALHDLTTLTAACDAAALLRAGRVQERYSATDLRDAARSPLEFERRMIAGLRSR</sequence>
<feature type="domain" description="ABC transporter" evidence="3">
    <location>
        <begin position="17"/>
        <end position="243"/>
    </location>
</feature>
<dbReference type="InterPro" id="IPR003593">
    <property type="entry name" value="AAA+_ATPase"/>
</dbReference>
<comment type="caution">
    <text evidence="4">The sequence shown here is derived from an EMBL/GenBank/DDBJ whole genome shotgun (WGS) entry which is preliminary data.</text>
</comment>
<dbReference type="Pfam" id="PF00005">
    <property type="entry name" value="ABC_tran"/>
    <property type="match status" value="1"/>
</dbReference>
<dbReference type="SMART" id="SM00382">
    <property type="entry name" value="AAA"/>
    <property type="match status" value="1"/>
</dbReference>
<dbReference type="SUPFAM" id="SSF52540">
    <property type="entry name" value="P-loop containing nucleoside triphosphate hydrolases"/>
    <property type="match status" value="1"/>
</dbReference>
<keyword evidence="5" id="KW-1185">Reference proteome</keyword>
<dbReference type="InterPro" id="IPR027417">
    <property type="entry name" value="P-loop_NTPase"/>
</dbReference>
<dbReference type="EMBL" id="JACIJI010000003">
    <property type="protein sequence ID" value="MBB5719039.1"/>
    <property type="molecule type" value="Genomic_DNA"/>
</dbReference>
<reference evidence="4 5" key="1">
    <citation type="submission" date="2020-08" db="EMBL/GenBank/DDBJ databases">
        <title>Genomic Encyclopedia of Type Strains, Phase IV (KMG-IV): sequencing the most valuable type-strain genomes for metagenomic binning, comparative biology and taxonomic classification.</title>
        <authorList>
            <person name="Goeker M."/>
        </authorList>
    </citation>
    <scope>NUCLEOTIDE SEQUENCE [LARGE SCALE GENOMIC DNA]</scope>
    <source>
        <strain evidence="4 5">DSM 27203</strain>
    </source>
</reference>
<organism evidence="4 5">
    <name type="scientific">Stakelama sediminis</name>
    <dbReference type="NCBI Taxonomy" id="463200"/>
    <lineage>
        <taxon>Bacteria</taxon>
        <taxon>Pseudomonadati</taxon>
        <taxon>Pseudomonadota</taxon>
        <taxon>Alphaproteobacteria</taxon>
        <taxon>Sphingomonadales</taxon>
        <taxon>Sphingomonadaceae</taxon>
        <taxon>Stakelama</taxon>
    </lineage>
</organism>
<dbReference type="Proteomes" id="UP000554342">
    <property type="component" value="Unassembled WGS sequence"/>
</dbReference>
<dbReference type="PROSITE" id="PS00211">
    <property type="entry name" value="ABC_TRANSPORTER_1"/>
    <property type="match status" value="1"/>
</dbReference>
<evidence type="ECO:0000256" key="1">
    <source>
        <dbReference type="ARBA" id="ARBA00022741"/>
    </source>
</evidence>